<name>A0A8J4PLG6_9MYCE</name>
<feature type="region of interest" description="Disordered" evidence="1">
    <location>
        <begin position="38"/>
        <end position="85"/>
    </location>
</feature>
<feature type="domain" description="F-box" evidence="2">
    <location>
        <begin position="158"/>
        <end position="204"/>
    </location>
</feature>
<dbReference type="Gene3D" id="3.40.50.880">
    <property type="match status" value="1"/>
</dbReference>
<dbReference type="PROSITE" id="PS50181">
    <property type="entry name" value="FBOX"/>
    <property type="match status" value="1"/>
</dbReference>
<accession>A0A8J4PLG6</accession>
<evidence type="ECO:0000259" key="2">
    <source>
        <dbReference type="PROSITE" id="PS50181"/>
    </source>
</evidence>
<organism evidence="3 4">
    <name type="scientific">Polysphondylium violaceum</name>
    <dbReference type="NCBI Taxonomy" id="133409"/>
    <lineage>
        <taxon>Eukaryota</taxon>
        <taxon>Amoebozoa</taxon>
        <taxon>Evosea</taxon>
        <taxon>Eumycetozoa</taxon>
        <taxon>Dictyostelia</taxon>
        <taxon>Dictyosteliales</taxon>
        <taxon>Dictyosteliaceae</taxon>
        <taxon>Polysphondylium</taxon>
    </lineage>
</organism>
<dbReference type="Proteomes" id="UP000695562">
    <property type="component" value="Unassembled WGS sequence"/>
</dbReference>
<feature type="region of interest" description="Disordered" evidence="1">
    <location>
        <begin position="467"/>
        <end position="506"/>
    </location>
</feature>
<evidence type="ECO:0000256" key="1">
    <source>
        <dbReference type="SAM" id="MobiDB-lite"/>
    </source>
</evidence>
<dbReference type="Pfam" id="PF12937">
    <property type="entry name" value="F-box-like"/>
    <property type="match status" value="1"/>
</dbReference>
<feature type="compositionally biased region" description="Low complexity" evidence="1">
    <location>
        <begin position="46"/>
        <end position="78"/>
    </location>
</feature>
<dbReference type="InterPro" id="IPR036047">
    <property type="entry name" value="F-box-like_dom_sf"/>
</dbReference>
<sequence length="524" mass="59160">MNNRNNNQNNNNNSMIYQGIPQQSQQFVRQINNSYNNNNIEMKGITTSKPKTSTTSTSSSSSNLELFNNNNNNNSHPNYFKSQDEQQIKSYSKISGLKLNQSQQNLNHHQHLQQSLVRSVSSSPYLESPGYSPMDYTYIKQRYSSPMVSSPIFHTTQSGLINCLPEEVLVRIFKYLNVEDLYQSYYVCSLWKRLCEEEGIFRKICYRNYPVLKRFYRPPFETSWRKYYNLRKSSFLVLGGPSSQSTCMDDICSKLRSVGIGNVDSFYAQKRIPTLEELQKYTAILIYSYNSSAFLDGQLMGDVIADYVDNGGGVVVTVFTNCNNLRNGFLKGRFLEQNYHPITPARQHDTNGKKPLSLGKIHIADHPILQGVKSLEGGRSSFFCHGALHPEAKLVAEWSNGVPLISDLEKKKGKVVALNFFPPSSDTGDPRFWSSNTDGSLMMANSLVYVGKSSVFRKNKLQSEGASYVNDPKAKDGEGASNDKDYLKNSSNGIGSSNGTKKKHKSLSKRIPLFFKLFSKRVSP</sequence>
<proteinExistence type="predicted"/>
<dbReference type="InterPro" id="IPR029062">
    <property type="entry name" value="Class_I_gatase-like"/>
</dbReference>
<dbReference type="OrthoDB" id="17288at2759"/>
<evidence type="ECO:0000313" key="4">
    <source>
        <dbReference type="Proteomes" id="UP000695562"/>
    </source>
</evidence>
<dbReference type="InterPro" id="IPR001810">
    <property type="entry name" value="F-box_dom"/>
</dbReference>
<dbReference type="SUPFAM" id="SSF52317">
    <property type="entry name" value="Class I glutamine amidotransferase-like"/>
    <property type="match status" value="1"/>
</dbReference>
<dbReference type="SUPFAM" id="SSF81383">
    <property type="entry name" value="F-box domain"/>
    <property type="match status" value="1"/>
</dbReference>
<dbReference type="AlphaFoldDB" id="A0A8J4PLG6"/>
<dbReference type="EMBL" id="AJWJ01000534">
    <property type="protein sequence ID" value="KAF2070150.1"/>
    <property type="molecule type" value="Genomic_DNA"/>
</dbReference>
<dbReference type="Gene3D" id="1.20.1280.50">
    <property type="match status" value="1"/>
</dbReference>
<comment type="caution">
    <text evidence="3">The sequence shown here is derived from an EMBL/GenBank/DDBJ whole genome shotgun (WGS) entry which is preliminary data.</text>
</comment>
<reference evidence="3" key="1">
    <citation type="submission" date="2020-01" db="EMBL/GenBank/DDBJ databases">
        <title>Development of genomics and gene disruption for Polysphondylium violaceum indicates a role for the polyketide synthase stlB in stalk morphogenesis.</title>
        <authorList>
            <person name="Narita B."/>
            <person name="Kawabe Y."/>
            <person name="Kin K."/>
            <person name="Saito T."/>
            <person name="Gibbs R."/>
            <person name="Kuspa A."/>
            <person name="Muzny D."/>
            <person name="Queller D."/>
            <person name="Richards S."/>
            <person name="Strassman J."/>
            <person name="Sucgang R."/>
            <person name="Worley K."/>
            <person name="Schaap P."/>
        </authorList>
    </citation>
    <scope>NUCLEOTIDE SEQUENCE</scope>
    <source>
        <strain evidence="3">QSvi11</strain>
    </source>
</reference>
<feature type="compositionally biased region" description="Basic and acidic residues" evidence="1">
    <location>
        <begin position="472"/>
        <end position="487"/>
    </location>
</feature>
<feature type="compositionally biased region" description="Low complexity" evidence="1">
    <location>
        <begin position="488"/>
        <end position="499"/>
    </location>
</feature>
<evidence type="ECO:0000313" key="3">
    <source>
        <dbReference type="EMBL" id="KAF2070150.1"/>
    </source>
</evidence>
<protein>
    <recommendedName>
        <fullName evidence="2">F-box domain-containing protein</fullName>
    </recommendedName>
</protein>
<keyword evidence="4" id="KW-1185">Reference proteome</keyword>
<gene>
    <name evidence="3" type="ORF">CYY_008535</name>
</gene>